<proteinExistence type="predicted"/>
<dbReference type="RefSeq" id="XP_023169350.2">
    <property type="nucleotide sequence ID" value="XM_023313582.2"/>
</dbReference>
<accession>A0A6J1LR10</accession>
<keyword evidence="3" id="KW-0964">Secreted</keyword>
<dbReference type="GO" id="GO:0042600">
    <property type="term" value="C:egg chorion"/>
    <property type="evidence" value="ECO:0007669"/>
    <property type="project" value="InterPro"/>
</dbReference>
<dbReference type="PROSITE" id="PS51257">
    <property type="entry name" value="PROKAR_LIPOPROTEIN"/>
    <property type="match status" value="1"/>
</dbReference>
<evidence type="ECO:0000313" key="6">
    <source>
        <dbReference type="Proteomes" id="UP000504633"/>
    </source>
</evidence>
<dbReference type="GO" id="GO:0005576">
    <property type="term" value="C:extracellular region"/>
    <property type="evidence" value="ECO:0007669"/>
    <property type="project" value="UniProtKB-SubCell"/>
</dbReference>
<feature type="chain" id="PRO_5027005293" evidence="5">
    <location>
        <begin position="21"/>
        <end position="203"/>
    </location>
</feature>
<dbReference type="Pfam" id="PF03964">
    <property type="entry name" value="Chorion_2"/>
    <property type="match status" value="2"/>
</dbReference>
<sequence length="203" mass="21018">MNKFATLAVFFCAYLAVGSCNYGGSNYGGHRSISNYAQRSEGGAAAASSAAAVGGNDQRPVEIIAGPRYGGSEQLRPILIDSGYGHGGHSGYGHGRGHGNIGHIGHIGGLDGLGGIGGLGGYGGLIGGGNYGGHQRSYNNRPRYSVQPAGATLLYPGRNNYRRIVSPVEYSKVVLPVRAAPPVAKLYLPENNYGSYGNEGLKY</sequence>
<evidence type="ECO:0000256" key="3">
    <source>
        <dbReference type="ARBA" id="ARBA00022525"/>
    </source>
</evidence>
<dbReference type="KEGG" id="dhe:111598375"/>
<dbReference type="OrthoDB" id="7859712at2759"/>
<evidence type="ECO:0000256" key="2">
    <source>
        <dbReference type="ARBA" id="ARBA00004613"/>
    </source>
</evidence>
<protein>
    <submittedName>
        <fullName evidence="7">Chorion protein S19</fullName>
    </submittedName>
</protein>
<organism evidence="6 7">
    <name type="scientific">Drosophila hydei</name>
    <name type="common">Fruit fly</name>
    <dbReference type="NCBI Taxonomy" id="7224"/>
    <lineage>
        <taxon>Eukaryota</taxon>
        <taxon>Metazoa</taxon>
        <taxon>Ecdysozoa</taxon>
        <taxon>Arthropoda</taxon>
        <taxon>Hexapoda</taxon>
        <taxon>Insecta</taxon>
        <taxon>Pterygota</taxon>
        <taxon>Neoptera</taxon>
        <taxon>Endopterygota</taxon>
        <taxon>Diptera</taxon>
        <taxon>Brachycera</taxon>
        <taxon>Muscomorpha</taxon>
        <taxon>Ephydroidea</taxon>
        <taxon>Drosophilidae</taxon>
        <taxon>Drosophila</taxon>
    </lineage>
</organism>
<evidence type="ECO:0000256" key="5">
    <source>
        <dbReference type="SAM" id="SignalP"/>
    </source>
</evidence>
<gene>
    <name evidence="7" type="primary">LOC111598375</name>
</gene>
<evidence type="ECO:0000256" key="1">
    <source>
        <dbReference type="ARBA" id="ARBA00002036"/>
    </source>
</evidence>
<dbReference type="OMA" id="AVIFCAC"/>
<name>A0A6J1LR10_DROHY</name>
<reference evidence="7" key="1">
    <citation type="submission" date="2025-08" db="UniProtKB">
        <authorList>
            <consortium name="RefSeq"/>
        </authorList>
    </citation>
    <scope>IDENTIFICATION</scope>
    <source>
        <strain evidence="7">15085-1641.00</strain>
        <tissue evidence="7">Whole body</tissue>
    </source>
</reference>
<comment type="function">
    <text evidence="1">Chorion membrane (egg shell) protein; plays a role in protecting the egg from the environment.</text>
</comment>
<evidence type="ECO:0000256" key="4">
    <source>
        <dbReference type="ARBA" id="ARBA00022729"/>
    </source>
</evidence>
<dbReference type="InterPro" id="IPR005649">
    <property type="entry name" value="Chorion_2"/>
</dbReference>
<dbReference type="GeneID" id="111598375"/>
<feature type="signal peptide" evidence="5">
    <location>
        <begin position="1"/>
        <end position="20"/>
    </location>
</feature>
<comment type="subcellular location">
    <subcellularLocation>
        <location evidence="2">Secreted</location>
    </subcellularLocation>
</comment>
<evidence type="ECO:0000313" key="7">
    <source>
        <dbReference type="RefSeq" id="XP_023169350.2"/>
    </source>
</evidence>
<dbReference type="AlphaFoldDB" id="A0A6J1LR10"/>
<keyword evidence="4 5" id="KW-0732">Signal</keyword>
<keyword evidence="6" id="KW-1185">Reference proteome</keyword>
<dbReference type="CTD" id="39000"/>
<dbReference type="Proteomes" id="UP000504633">
    <property type="component" value="Unplaced"/>
</dbReference>